<dbReference type="Proteomes" id="UP000002220">
    <property type="component" value="Chromosome"/>
</dbReference>
<protein>
    <submittedName>
        <fullName evidence="1">Uncharacterized protein</fullName>
    </submittedName>
</protein>
<reference evidence="1 2" key="1">
    <citation type="journal article" date="2010" name="Stand. Genomic Sci.">
        <title>Complete genome sequence of Planctomyces limnophilus type strain (Mu 290).</title>
        <authorList>
            <person name="Labutti K."/>
            <person name="Sikorski J."/>
            <person name="Schneider S."/>
            <person name="Nolan M."/>
            <person name="Lucas S."/>
            <person name="Glavina Del Rio T."/>
            <person name="Tice H."/>
            <person name="Cheng J.F."/>
            <person name="Goodwin L."/>
            <person name="Pitluck S."/>
            <person name="Liolios K."/>
            <person name="Ivanova N."/>
            <person name="Mavromatis K."/>
            <person name="Mikhailova N."/>
            <person name="Pati A."/>
            <person name="Chen A."/>
            <person name="Palaniappan K."/>
            <person name="Land M."/>
            <person name="Hauser L."/>
            <person name="Chang Y.J."/>
            <person name="Jeffries C.D."/>
            <person name="Tindall B.J."/>
            <person name="Rohde M."/>
            <person name="Goker M."/>
            <person name="Woyke T."/>
            <person name="Bristow J."/>
            <person name="Eisen J.A."/>
            <person name="Markowitz V."/>
            <person name="Hugenholtz P."/>
            <person name="Kyrpides N.C."/>
            <person name="Klenk H.P."/>
            <person name="Lapidus A."/>
        </authorList>
    </citation>
    <scope>NUCLEOTIDE SEQUENCE [LARGE SCALE GENOMIC DNA]</scope>
    <source>
        <strain evidence="2">ATCC 43296 / DSM 3776 / IFAM 1008 / 290</strain>
    </source>
</reference>
<accession>D5SZ69</accession>
<dbReference type="EMBL" id="CP001744">
    <property type="protein sequence ID" value="ADG69970.1"/>
    <property type="molecule type" value="Genomic_DNA"/>
</dbReference>
<dbReference type="AlphaFoldDB" id="D5SZ69"/>
<proteinExistence type="predicted"/>
<name>D5SZ69_PLAL2</name>
<evidence type="ECO:0000313" key="2">
    <source>
        <dbReference type="Proteomes" id="UP000002220"/>
    </source>
</evidence>
<dbReference type="HOGENOM" id="CLU_3383199_0_0_0"/>
<evidence type="ECO:0000313" key="1">
    <source>
        <dbReference type="EMBL" id="ADG69970.1"/>
    </source>
</evidence>
<gene>
    <name evidence="1" type="ordered locus">Plim_4160</name>
</gene>
<sequence>MLIGGIHPVALRAKVARAAIVRYLPQLFVFEDK</sequence>
<organism evidence="1 2">
    <name type="scientific">Planctopirus limnophila (strain ATCC 43296 / DSM 3776 / IFAM 1008 / Mu 290)</name>
    <name type="common">Planctomyces limnophilus</name>
    <dbReference type="NCBI Taxonomy" id="521674"/>
    <lineage>
        <taxon>Bacteria</taxon>
        <taxon>Pseudomonadati</taxon>
        <taxon>Planctomycetota</taxon>
        <taxon>Planctomycetia</taxon>
        <taxon>Planctomycetales</taxon>
        <taxon>Planctomycetaceae</taxon>
        <taxon>Planctopirus</taxon>
    </lineage>
</organism>
<dbReference type="KEGG" id="plm:Plim_4160"/>
<keyword evidence="2" id="KW-1185">Reference proteome</keyword>